<evidence type="ECO:0000256" key="1">
    <source>
        <dbReference type="ARBA" id="ARBA00001947"/>
    </source>
</evidence>
<keyword evidence="8" id="KW-1185">Reference proteome</keyword>
<dbReference type="SMART" id="SM00849">
    <property type="entry name" value="Lactamase_B"/>
    <property type="match status" value="1"/>
</dbReference>
<feature type="compositionally biased region" description="Low complexity" evidence="5">
    <location>
        <begin position="45"/>
        <end position="55"/>
    </location>
</feature>
<evidence type="ECO:0000256" key="2">
    <source>
        <dbReference type="ARBA" id="ARBA00022723"/>
    </source>
</evidence>
<dbReference type="Gene3D" id="3.60.15.10">
    <property type="entry name" value="Ribonuclease Z/Hydroxyacylglutathione hydrolase-like"/>
    <property type="match status" value="1"/>
</dbReference>
<dbReference type="Pfam" id="PF00753">
    <property type="entry name" value="Lactamase_B"/>
    <property type="match status" value="1"/>
</dbReference>
<comment type="cofactor">
    <cofactor evidence="1">
        <name>Zn(2+)</name>
        <dbReference type="ChEBI" id="CHEBI:29105"/>
    </cofactor>
</comment>
<evidence type="ECO:0000256" key="5">
    <source>
        <dbReference type="SAM" id="MobiDB-lite"/>
    </source>
</evidence>
<protein>
    <submittedName>
        <fullName evidence="7">Hydroxyacylglutathione hydrolase (Glyoxalase II) (GlxII)</fullName>
        <ecNumber evidence="7">3.1.2.6</ecNumber>
    </submittedName>
</protein>
<name>F5YIG4_TREPZ</name>
<sequence>MKLFFHYCSFGFSNCYVLGTDYGCEDLQTSMFAGETPSHREAATPRESATPREAAPPREAIIIDPGNMDKTILDFIEQNNYKLSGVLVTHDHLNHVHGLRTLKHIYDVEIYAVNHIILDNKTTMVKDGDTFNIGSFHVEVISVPGHSSDSAVYKINHMLFTGDALNAGMLGTTASSYGAEVQMTAIRSKIFSLPGNYVVLPGHGPPSTLETERRFNAGIQIFEQHKKRRPSFDVETWED</sequence>
<dbReference type="EMBL" id="CP001843">
    <property type="protein sequence ID" value="AEF84445.1"/>
    <property type="molecule type" value="Genomic_DNA"/>
</dbReference>
<keyword evidence="4" id="KW-0862">Zinc</keyword>
<dbReference type="RefSeq" id="WP_015707951.1">
    <property type="nucleotide sequence ID" value="NC_015578.1"/>
</dbReference>
<reference evidence="7 8" key="2">
    <citation type="journal article" date="2011" name="ISME J.">
        <title>RNA-seq reveals cooperative metabolic interactions between two termite-gut spirochete species in co-culture.</title>
        <authorList>
            <person name="Rosenthal A.Z."/>
            <person name="Matson E.G."/>
            <person name="Eldar A."/>
            <person name="Leadbetter J.R."/>
        </authorList>
    </citation>
    <scope>NUCLEOTIDE SEQUENCE [LARGE SCALE GENOMIC DNA]</scope>
    <source>
        <strain evidence="8">ATCC BAA-887 / DSM 12427 / ZAS-2</strain>
    </source>
</reference>
<dbReference type="EC" id="3.1.2.6" evidence="7"/>
<feature type="region of interest" description="Disordered" evidence="5">
    <location>
        <begin position="35"/>
        <end position="55"/>
    </location>
</feature>
<keyword evidence="3 7" id="KW-0378">Hydrolase</keyword>
<keyword evidence="2" id="KW-0479">Metal-binding</keyword>
<dbReference type="eggNOG" id="COG0491">
    <property type="taxonomic scope" value="Bacteria"/>
</dbReference>
<dbReference type="AlphaFoldDB" id="F5YIG4"/>
<organism evidence="7 8">
    <name type="scientific">Treponema primitia (strain ATCC BAA-887 / DSM 12427 / ZAS-2)</name>
    <dbReference type="NCBI Taxonomy" id="545694"/>
    <lineage>
        <taxon>Bacteria</taxon>
        <taxon>Pseudomonadati</taxon>
        <taxon>Spirochaetota</taxon>
        <taxon>Spirochaetia</taxon>
        <taxon>Spirochaetales</taxon>
        <taxon>Treponemataceae</taxon>
        <taxon>Treponema</taxon>
    </lineage>
</organism>
<dbReference type="GO" id="GO:0046872">
    <property type="term" value="F:metal ion binding"/>
    <property type="evidence" value="ECO:0007669"/>
    <property type="project" value="UniProtKB-KW"/>
</dbReference>
<dbReference type="SUPFAM" id="SSF56281">
    <property type="entry name" value="Metallo-hydrolase/oxidoreductase"/>
    <property type="match status" value="1"/>
</dbReference>
<gene>
    <name evidence="7" type="ordered locus">TREPR_2238</name>
</gene>
<dbReference type="PANTHER" id="PTHR46233">
    <property type="entry name" value="HYDROXYACYLGLUTATHIONE HYDROLASE GLOC"/>
    <property type="match status" value="1"/>
</dbReference>
<feature type="domain" description="Metallo-beta-lactamase" evidence="6">
    <location>
        <begin position="12"/>
        <end position="203"/>
    </location>
</feature>
<evidence type="ECO:0000256" key="4">
    <source>
        <dbReference type="ARBA" id="ARBA00022833"/>
    </source>
</evidence>
<dbReference type="InterPro" id="IPR051453">
    <property type="entry name" value="MBL_Glyoxalase_II"/>
</dbReference>
<dbReference type="InterPro" id="IPR001279">
    <property type="entry name" value="Metallo-B-lactamas"/>
</dbReference>
<dbReference type="HOGENOM" id="CLU_030571_5_4_12"/>
<evidence type="ECO:0000259" key="6">
    <source>
        <dbReference type="SMART" id="SM00849"/>
    </source>
</evidence>
<dbReference type="GO" id="GO:0004416">
    <property type="term" value="F:hydroxyacylglutathione hydrolase activity"/>
    <property type="evidence" value="ECO:0007669"/>
    <property type="project" value="UniProtKB-EC"/>
</dbReference>
<dbReference type="STRING" id="545694.TREPR_2238"/>
<dbReference type="PANTHER" id="PTHR46233:SF3">
    <property type="entry name" value="HYDROXYACYLGLUTATHIONE HYDROLASE GLOC"/>
    <property type="match status" value="1"/>
</dbReference>
<dbReference type="Proteomes" id="UP000009223">
    <property type="component" value="Chromosome"/>
</dbReference>
<accession>F5YIG4</accession>
<proteinExistence type="predicted"/>
<dbReference type="KEGG" id="tpi:TREPR_2238"/>
<reference evidence="8" key="1">
    <citation type="submission" date="2009-12" db="EMBL/GenBank/DDBJ databases">
        <title>Complete sequence of Treponema primitia strain ZAS-2.</title>
        <authorList>
            <person name="Tetu S.G."/>
            <person name="Matson E."/>
            <person name="Ren Q."/>
            <person name="Seshadri R."/>
            <person name="Elbourne L."/>
            <person name="Hassan K.A."/>
            <person name="Durkin A."/>
            <person name="Radune D."/>
            <person name="Mohamoud Y."/>
            <person name="Shay R."/>
            <person name="Jin S."/>
            <person name="Zhang X."/>
            <person name="Lucey K."/>
            <person name="Ballor N.R."/>
            <person name="Ottesen E."/>
            <person name="Rosenthal R."/>
            <person name="Allen A."/>
            <person name="Leadbetter J.R."/>
            <person name="Paulsen I.T."/>
        </authorList>
    </citation>
    <scope>NUCLEOTIDE SEQUENCE [LARGE SCALE GENOMIC DNA]</scope>
    <source>
        <strain evidence="8">ATCC BAA-887 / DSM 12427 / ZAS-2</strain>
    </source>
</reference>
<dbReference type="InterPro" id="IPR036866">
    <property type="entry name" value="RibonucZ/Hydroxyglut_hydro"/>
</dbReference>
<evidence type="ECO:0000256" key="3">
    <source>
        <dbReference type="ARBA" id="ARBA00022801"/>
    </source>
</evidence>
<evidence type="ECO:0000313" key="8">
    <source>
        <dbReference type="Proteomes" id="UP000009223"/>
    </source>
</evidence>
<evidence type="ECO:0000313" key="7">
    <source>
        <dbReference type="EMBL" id="AEF84445.1"/>
    </source>
</evidence>